<dbReference type="RefSeq" id="WP_355090802.1">
    <property type="nucleotide sequence ID" value="NZ_JBEXKW010000108.1"/>
</dbReference>
<name>A0ABV3FZN9_9NOCA</name>
<sequence length="330" mass="34091">MKRLSISRLAGAAALAVAVFATAACGGDTEPAADGPVDLSTVTLKVGDQKAISIEVLLRASGQLENLPYKIEFSTFTAGPPLVEAAGAGGIDLAQVGNTPVIFGAAANADIKIVGALAATGKGDAILVGKDSPARAVADLKGKKVAVTKGSSANANLLLQLQKAGLGLSDVEPVYLAPADGYAALTRGDVQAWAVWDPYTAIAENEVGARTIATADQAANGYNFWVASNKAVGDAGKSAAISDFFTRYAAATKWSSDNLDLWSTKYAELTSIPVDASRITWTRSIKVPIALDDTVVASEQQIADAFTKAGAIPGKISFADFVDNRFEQRK</sequence>
<keyword evidence="2" id="KW-0732">Signal</keyword>
<feature type="signal peptide" evidence="2">
    <location>
        <begin position="1"/>
        <end position="23"/>
    </location>
</feature>
<dbReference type="Proteomes" id="UP001551695">
    <property type="component" value="Unassembled WGS sequence"/>
</dbReference>
<dbReference type="PROSITE" id="PS51257">
    <property type="entry name" value="PROKAR_LIPOPROTEIN"/>
    <property type="match status" value="1"/>
</dbReference>
<proteinExistence type="inferred from homology"/>
<dbReference type="InterPro" id="IPR001638">
    <property type="entry name" value="Solute-binding_3/MltF_N"/>
</dbReference>
<keyword evidence="5" id="KW-1185">Reference proteome</keyword>
<evidence type="ECO:0000313" key="4">
    <source>
        <dbReference type="EMBL" id="MEV0710899.1"/>
    </source>
</evidence>
<dbReference type="Pfam" id="PF12974">
    <property type="entry name" value="Phosphonate-bd"/>
    <property type="match status" value="1"/>
</dbReference>
<comment type="caution">
    <text evidence="4">The sequence shown here is derived from an EMBL/GenBank/DDBJ whole genome shotgun (WGS) entry which is preliminary data.</text>
</comment>
<protein>
    <submittedName>
        <fullName evidence="4">ABC transporter substrate-binding protein</fullName>
    </submittedName>
</protein>
<dbReference type="SMART" id="SM00062">
    <property type="entry name" value="PBPb"/>
    <property type="match status" value="1"/>
</dbReference>
<reference evidence="4 5" key="1">
    <citation type="submission" date="2024-06" db="EMBL/GenBank/DDBJ databases">
        <title>The Natural Products Discovery Center: Release of the First 8490 Sequenced Strains for Exploring Actinobacteria Biosynthetic Diversity.</title>
        <authorList>
            <person name="Kalkreuter E."/>
            <person name="Kautsar S.A."/>
            <person name="Yang D."/>
            <person name="Bader C.D."/>
            <person name="Teijaro C.N."/>
            <person name="Fluegel L."/>
            <person name="Davis C.M."/>
            <person name="Simpson J.R."/>
            <person name="Lauterbach L."/>
            <person name="Steele A.D."/>
            <person name="Gui C."/>
            <person name="Meng S."/>
            <person name="Li G."/>
            <person name="Viehrig K."/>
            <person name="Ye F."/>
            <person name="Su P."/>
            <person name="Kiefer A.F."/>
            <person name="Nichols A."/>
            <person name="Cepeda A.J."/>
            <person name="Yan W."/>
            <person name="Fan B."/>
            <person name="Jiang Y."/>
            <person name="Adhikari A."/>
            <person name="Zheng C.-J."/>
            <person name="Schuster L."/>
            <person name="Cowan T.M."/>
            <person name="Smanski M.J."/>
            <person name="Chevrette M.G."/>
            <person name="De Carvalho L.P.S."/>
            <person name="Shen B."/>
        </authorList>
    </citation>
    <scope>NUCLEOTIDE SEQUENCE [LARGE SCALE GENOMIC DNA]</scope>
    <source>
        <strain evidence="4 5">NPDC050403</strain>
    </source>
</reference>
<evidence type="ECO:0000256" key="1">
    <source>
        <dbReference type="ARBA" id="ARBA00010742"/>
    </source>
</evidence>
<dbReference type="PANTHER" id="PTHR30024">
    <property type="entry name" value="ALIPHATIC SULFONATES-BINDING PROTEIN-RELATED"/>
    <property type="match status" value="1"/>
</dbReference>
<dbReference type="CDD" id="cd13558">
    <property type="entry name" value="PBP2_SsuA_like_2"/>
    <property type="match status" value="1"/>
</dbReference>
<dbReference type="PANTHER" id="PTHR30024:SF48">
    <property type="entry name" value="ABC TRANSPORTER SUBSTRATE-BINDING PROTEIN"/>
    <property type="match status" value="1"/>
</dbReference>
<dbReference type="Gene3D" id="3.40.190.10">
    <property type="entry name" value="Periplasmic binding protein-like II"/>
    <property type="match status" value="2"/>
</dbReference>
<comment type="similarity">
    <text evidence="1">Belongs to the bacterial solute-binding protein SsuA/TauA family.</text>
</comment>
<dbReference type="NCBIfam" id="TIGR01728">
    <property type="entry name" value="SsuA_fam"/>
    <property type="match status" value="1"/>
</dbReference>
<dbReference type="SUPFAM" id="SSF53850">
    <property type="entry name" value="Periplasmic binding protein-like II"/>
    <property type="match status" value="1"/>
</dbReference>
<feature type="chain" id="PRO_5046396837" evidence="2">
    <location>
        <begin position="24"/>
        <end position="330"/>
    </location>
</feature>
<dbReference type="InterPro" id="IPR010067">
    <property type="entry name" value="ABC_SsuA_sub-bd"/>
</dbReference>
<evidence type="ECO:0000256" key="2">
    <source>
        <dbReference type="SAM" id="SignalP"/>
    </source>
</evidence>
<accession>A0ABV3FZN9</accession>
<gene>
    <name evidence="4" type="ORF">AB0I48_25360</name>
</gene>
<evidence type="ECO:0000259" key="3">
    <source>
        <dbReference type="SMART" id="SM00062"/>
    </source>
</evidence>
<evidence type="ECO:0000313" key="5">
    <source>
        <dbReference type="Proteomes" id="UP001551695"/>
    </source>
</evidence>
<feature type="domain" description="Solute-binding protein family 3/N-terminal" evidence="3">
    <location>
        <begin position="43"/>
        <end position="258"/>
    </location>
</feature>
<organism evidence="4 5">
    <name type="scientific">Nocardia aurea</name>
    <dbReference type="NCBI Taxonomy" id="2144174"/>
    <lineage>
        <taxon>Bacteria</taxon>
        <taxon>Bacillati</taxon>
        <taxon>Actinomycetota</taxon>
        <taxon>Actinomycetes</taxon>
        <taxon>Mycobacteriales</taxon>
        <taxon>Nocardiaceae</taxon>
        <taxon>Nocardia</taxon>
    </lineage>
</organism>
<dbReference type="EMBL" id="JBFAKC010000012">
    <property type="protein sequence ID" value="MEV0710899.1"/>
    <property type="molecule type" value="Genomic_DNA"/>
</dbReference>